<dbReference type="Gene3D" id="1.20.1440.60">
    <property type="entry name" value="23S rRNA-intervening sequence"/>
    <property type="match status" value="1"/>
</dbReference>
<evidence type="ECO:0000313" key="2">
    <source>
        <dbReference type="Proteomes" id="UP000317318"/>
    </source>
</evidence>
<evidence type="ECO:0000313" key="1">
    <source>
        <dbReference type="EMBL" id="QDT37026.1"/>
    </source>
</evidence>
<dbReference type="Pfam" id="PF05635">
    <property type="entry name" value="23S_rRNA_IVP"/>
    <property type="match status" value="1"/>
</dbReference>
<reference evidence="1 2" key="1">
    <citation type="submission" date="2019-02" db="EMBL/GenBank/DDBJ databases">
        <title>Deep-cultivation of Planctomycetes and their phenomic and genomic characterization uncovers novel biology.</title>
        <authorList>
            <person name="Wiegand S."/>
            <person name="Jogler M."/>
            <person name="Boedeker C."/>
            <person name="Pinto D."/>
            <person name="Vollmers J."/>
            <person name="Rivas-Marin E."/>
            <person name="Kohn T."/>
            <person name="Peeters S.H."/>
            <person name="Heuer A."/>
            <person name="Rast P."/>
            <person name="Oberbeckmann S."/>
            <person name="Bunk B."/>
            <person name="Jeske O."/>
            <person name="Meyerdierks A."/>
            <person name="Storesund J.E."/>
            <person name="Kallscheuer N."/>
            <person name="Luecker S."/>
            <person name="Lage O.M."/>
            <person name="Pohl T."/>
            <person name="Merkel B.J."/>
            <person name="Hornburger P."/>
            <person name="Mueller R.-W."/>
            <person name="Bruemmer F."/>
            <person name="Labrenz M."/>
            <person name="Spormann A.M."/>
            <person name="Op den Camp H."/>
            <person name="Overmann J."/>
            <person name="Amann R."/>
            <person name="Jetten M.S.M."/>
            <person name="Mascher T."/>
            <person name="Medema M.H."/>
            <person name="Devos D.P."/>
            <person name="Kaster A.-K."/>
            <person name="Ovreas L."/>
            <person name="Rohde M."/>
            <person name="Galperin M.Y."/>
            <person name="Jogler C."/>
        </authorList>
    </citation>
    <scope>NUCLEOTIDE SEQUENCE [LARGE SCALE GENOMIC DNA]</scope>
    <source>
        <strain evidence="1 2">Pan189</strain>
    </source>
</reference>
<accession>A0A517QZF3</accession>
<organism evidence="1 2">
    <name type="scientific">Stratiformator vulcanicus</name>
    <dbReference type="NCBI Taxonomy" id="2527980"/>
    <lineage>
        <taxon>Bacteria</taxon>
        <taxon>Pseudomonadati</taxon>
        <taxon>Planctomycetota</taxon>
        <taxon>Planctomycetia</taxon>
        <taxon>Planctomycetales</taxon>
        <taxon>Planctomycetaceae</taxon>
        <taxon>Stratiformator</taxon>
    </lineage>
</organism>
<name>A0A517QZF3_9PLAN</name>
<dbReference type="AlphaFoldDB" id="A0A517QZF3"/>
<dbReference type="NCBIfam" id="TIGR02436">
    <property type="entry name" value="four helix bundle protein"/>
    <property type="match status" value="1"/>
</dbReference>
<keyword evidence="2" id="KW-1185">Reference proteome</keyword>
<sequence length="129" mass="14893">MARVKHFRELDVDITAFEAGMEISEASRRFPIEERYSLSDQIRRSSRAVCAAISEAWGKRRYPAHFASKLTDSQSEAEETRCWLQFASRCGHLSREIALELDDRYDKFIAQLIKMASNADQWSTTGNRN</sequence>
<dbReference type="SUPFAM" id="SSF158446">
    <property type="entry name" value="IVS-encoded protein-like"/>
    <property type="match status" value="1"/>
</dbReference>
<proteinExistence type="predicted"/>
<gene>
    <name evidence="1" type="ORF">Pan189_13920</name>
</gene>
<dbReference type="KEGG" id="svp:Pan189_13920"/>
<dbReference type="PANTHER" id="PTHR38471:SF2">
    <property type="entry name" value="FOUR HELIX BUNDLE PROTEIN"/>
    <property type="match status" value="1"/>
</dbReference>
<dbReference type="OrthoDB" id="9800370at2"/>
<dbReference type="Proteomes" id="UP000317318">
    <property type="component" value="Chromosome"/>
</dbReference>
<dbReference type="RefSeq" id="WP_145363177.1">
    <property type="nucleotide sequence ID" value="NZ_CP036268.1"/>
</dbReference>
<evidence type="ECO:0008006" key="3">
    <source>
        <dbReference type="Google" id="ProtNLM"/>
    </source>
</evidence>
<dbReference type="InterPro" id="IPR012657">
    <property type="entry name" value="23S_rRNA-intervening_sequence"/>
</dbReference>
<protein>
    <recommendedName>
        <fullName evidence="3">Four helix bundle protein</fullName>
    </recommendedName>
</protein>
<dbReference type="InterPro" id="IPR036583">
    <property type="entry name" value="23S_rRNA_IVS_sf"/>
</dbReference>
<dbReference type="PANTHER" id="PTHR38471">
    <property type="entry name" value="FOUR HELIX BUNDLE PROTEIN"/>
    <property type="match status" value="1"/>
</dbReference>
<dbReference type="EMBL" id="CP036268">
    <property type="protein sequence ID" value="QDT37026.1"/>
    <property type="molecule type" value="Genomic_DNA"/>
</dbReference>